<organism evidence="1 2">
    <name type="scientific">Linum trigynum</name>
    <dbReference type="NCBI Taxonomy" id="586398"/>
    <lineage>
        <taxon>Eukaryota</taxon>
        <taxon>Viridiplantae</taxon>
        <taxon>Streptophyta</taxon>
        <taxon>Embryophyta</taxon>
        <taxon>Tracheophyta</taxon>
        <taxon>Spermatophyta</taxon>
        <taxon>Magnoliopsida</taxon>
        <taxon>eudicotyledons</taxon>
        <taxon>Gunneridae</taxon>
        <taxon>Pentapetalae</taxon>
        <taxon>rosids</taxon>
        <taxon>fabids</taxon>
        <taxon>Malpighiales</taxon>
        <taxon>Linaceae</taxon>
        <taxon>Linum</taxon>
    </lineage>
</organism>
<evidence type="ECO:0000313" key="2">
    <source>
        <dbReference type="Proteomes" id="UP001497516"/>
    </source>
</evidence>
<keyword evidence="2" id="KW-1185">Reference proteome</keyword>
<protein>
    <submittedName>
        <fullName evidence="1">Uncharacterized protein</fullName>
    </submittedName>
</protein>
<gene>
    <name evidence="1" type="ORF">LTRI10_LOCUS20887</name>
</gene>
<evidence type="ECO:0000313" key="1">
    <source>
        <dbReference type="EMBL" id="CAL1379363.1"/>
    </source>
</evidence>
<accession>A0AAV2E0R9</accession>
<name>A0AAV2E0R9_9ROSI</name>
<dbReference type="EMBL" id="OZ034816">
    <property type="protein sequence ID" value="CAL1379363.1"/>
    <property type="molecule type" value="Genomic_DNA"/>
</dbReference>
<reference evidence="1 2" key="1">
    <citation type="submission" date="2024-04" db="EMBL/GenBank/DDBJ databases">
        <authorList>
            <person name="Fracassetti M."/>
        </authorList>
    </citation>
    <scope>NUCLEOTIDE SEQUENCE [LARGE SCALE GENOMIC DNA]</scope>
</reference>
<dbReference type="AlphaFoldDB" id="A0AAV2E0R9"/>
<sequence>MGCRITLCLDLVRLMARCNRPIADLVFKFRGGRRNLMGLRAAGEPLAPQAQDMVASPQQPYPTCAVAALSNDDIPMAEVGEQTRRRRLILEVDSDDDEIDLAQSVVLCVFFSCNTAVRASQLAHLS</sequence>
<proteinExistence type="predicted"/>
<dbReference type="Proteomes" id="UP001497516">
    <property type="component" value="Chromosome 3"/>
</dbReference>